<accession>A0A1X7RSZ9</accession>
<keyword evidence="2" id="KW-1185">Reference proteome</keyword>
<gene>
    <name evidence="1" type="ORF">ZT3D7_G5533</name>
</gene>
<protein>
    <submittedName>
        <fullName evidence="1">Uncharacterized protein</fullName>
    </submittedName>
</protein>
<organism evidence="1 2">
    <name type="scientific">Zymoseptoria tritici (strain ST99CH_3D7)</name>
    <dbReference type="NCBI Taxonomy" id="1276538"/>
    <lineage>
        <taxon>Eukaryota</taxon>
        <taxon>Fungi</taxon>
        <taxon>Dikarya</taxon>
        <taxon>Ascomycota</taxon>
        <taxon>Pezizomycotina</taxon>
        <taxon>Dothideomycetes</taxon>
        <taxon>Dothideomycetidae</taxon>
        <taxon>Mycosphaerellales</taxon>
        <taxon>Mycosphaerellaceae</taxon>
        <taxon>Zymoseptoria</taxon>
    </lineage>
</organism>
<reference evidence="1 2" key="1">
    <citation type="submission" date="2016-06" db="EMBL/GenBank/DDBJ databases">
        <authorList>
            <person name="Kjaerup R.B."/>
            <person name="Dalgaard T.S."/>
            <person name="Juul-Madsen H.R."/>
        </authorList>
    </citation>
    <scope>NUCLEOTIDE SEQUENCE [LARGE SCALE GENOMIC DNA]</scope>
</reference>
<dbReference type="EMBL" id="LT853695">
    <property type="protein sequence ID" value="SMQ50380.1"/>
    <property type="molecule type" value="Genomic_DNA"/>
</dbReference>
<dbReference type="Proteomes" id="UP000215127">
    <property type="component" value="Chromosome 4"/>
</dbReference>
<sequence>MGEAYHILEDFANLRVAASKAGTEALGLEACKAHVVELAKETIQRAQQIQDPPRAGIHASQDISDIGALNATCHRLIQACRLWNEASIQSVCDLVLRQVGGDVKLQQYFKTEIQSILESFQAYQPHDGILRKVLEECYNQASSSSGTLHTDNYFIDLEESRLESPYDPDFESDLYYEHEARLEIDENYAAAHRARQLRQGNSRREHKKVQQKSWALVWLRAMEECSEGPTLFRFLTDVDASASPSRWAKVPRYLIRVSDPSSPGLSNAQVVASVACKFGDTLADTKDICAMEPATAALRLRNHLAPKRSMPTSSVASADRADNLMSWTSSLLFAIQYAIYRHHHNCHPMEHIKICVVDTSKFPRGQFARDMCLLHLYNNPDEDPFFANLEAIIDLRERLGYDNGEYLTQGIVHLEGRSCIFSFKDLVDAGLYSLYPAFSDEDSKRLWTNRVKDLRSQWSTARRTRDSEIRIAMGIARKCFTGLDASDMALLVLTLQNREREGFQPQEKPNDVFLVGDKPSKGSGLEQYGPDEVQRFVELSEALQSKERDHQPAFMGHILLEKIFKCAQNGEMGNV</sequence>
<dbReference type="AlphaFoldDB" id="A0A1X7RSZ9"/>
<evidence type="ECO:0000313" key="1">
    <source>
        <dbReference type="EMBL" id="SMQ50380.1"/>
    </source>
</evidence>
<evidence type="ECO:0000313" key="2">
    <source>
        <dbReference type="Proteomes" id="UP000215127"/>
    </source>
</evidence>
<name>A0A1X7RSZ9_ZYMT9</name>
<proteinExistence type="predicted"/>
<dbReference type="STRING" id="1276538.A0A1X7RSZ9"/>